<evidence type="ECO:0000313" key="10">
    <source>
        <dbReference type="Proteomes" id="UP000594468"/>
    </source>
</evidence>
<comment type="similarity">
    <text evidence="7">Belongs to the binding-protein-dependent transport system permease family.</text>
</comment>
<sequence length="578" mass="62425">MADLAVTAQANPASTARHTPSTWFVAALLVVVLVLSALITNRFAAASLDDPLLLDSTLGELATWMSDQTSQDEIESILGQYAENWAHALGQETLPPEVLYQSMKSLLIIWGILVGIAALGGLVAVLMHARWARPLLLAALLGLDGLLFIVPAGIGEAAFLWVLLSIALMTVILLFAPGKITRVLGFFAVLSVLLVTWETAKGFGNAVDYQILLPQPGWIYTTYPTLDEALGALSAGEAQAVVFDRRDLQDVMVSYPEDDPPEEDAYPNLRYLDALNTSQQFGFLPIEPSFPGRLGVAVRAEDTHQWANLSDLVGVPLATMAGEFADEGFLAEPRNLVLLDLKILTDINLPHLQTIAEALLQPARRNGSMLLVRILGDAALYTWGEALFGFVMGAVLGFLLGTVFAHSAMMERSLLPYVVASQTIPILAIAPMVVIWLGASQLSVSVIAAYLTFFPVTINTLRGLLSPSPQEVDLMRSYAASRWTIMWKLRFPSALPQIFTALKVSATSSVVGAIIGELPSGIGDGLGRAILDFSSDYSLISTPKLWGAIVIAASVGIFFFVIVNVMEFFVLRNTVQRT</sequence>
<dbReference type="Gene3D" id="1.10.3720.10">
    <property type="entry name" value="MetI-like"/>
    <property type="match status" value="1"/>
</dbReference>
<dbReference type="RefSeq" id="WP_195171889.1">
    <property type="nucleotide sequence ID" value="NZ_CP062983.1"/>
</dbReference>
<dbReference type="GO" id="GO:0005886">
    <property type="term" value="C:plasma membrane"/>
    <property type="evidence" value="ECO:0007669"/>
    <property type="project" value="UniProtKB-SubCell"/>
</dbReference>
<keyword evidence="5 7" id="KW-1133">Transmembrane helix</keyword>
<feature type="transmembrane region" description="Helical" evidence="7">
    <location>
        <begin position="494"/>
        <end position="515"/>
    </location>
</feature>
<feature type="transmembrane region" description="Helical" evidence="7">
    <location>
        <begin position="23"/>
        <end position="44"/>
    </location>
</feature>
<dbReference type="EMBL" id="CP062983">
    <property type="protein sequence ID" value="QPC83825.1"/>
    <property type="molecule type" value="Genomic_DNA"/>
</dbReference>
<dbReference type="AlphaFoldDB" id="A0A7S8EBC6"/>
<dbReference type="Pfam" id="PF00528">
    <property type="entry name" value="BPD_transp_1"/>
    <property type="match status" value="1"/>
</dbReference>
<feature type="transmembrane region" description="Helical" evidence="7">
    <location>
        <begin position="545"/>
        <end position="571"/>
    </location>
</feature>
<dbReference type="CDD" id="cd06261">
    <property type="entry name" value="TM_PBP2"/>
    <property type="match status" value="1"/>
</dbReference>
<keyword evidence="6 7" id="KW-0472">Membrane</keyword>
<feature type="domain" description="ABC transmembrane type-1" evidence="8">
    <location>
        <begin position="379"/>
        <end position="567"/>
    </location>
</feature>
<dbReference type="SUPFAM" id="SSF161098">
    <property type="entry name" value="MetI-like"/>
    <property type="match status" value="1"/>
</dbReference>
<name>A0A7S8EBC6_9CHLR</name>
<keyword evidence="10" id="KW-1185">Reference proteome</keyword>
<dbReference type="PANTHER" id="PTHR30151:SF41">
    <property type="entry name" value="ABC TRANSPORTER PERMEASE PROTEIN"/>
    <property type="match status" value="1"/>
</dbReference>
<feature type="transmembrane region" description="Helical" evidence="7">
    <location>
        <begin position="158"/>
        <end position="176"/>
    </location>
</feature>
<dbReference type="PANTHER" id="PTHR30151">
    <property type="entry name" value="ALKANE SULFONATE ABC TRANSPORTER-RELATED, MEMBRANE SUBUNIT"/>
    <property type="match status" value="1"/>
</dbReference>
<protein>
    <submittedName>
        <fullName evidence="9">ABC transporter permease</fullName>
    </submittedName>
</protein>
<evidence type="ECO:0000256" key="7">
    <source>
        <dbReference type="RuleBase" id="RU363032"/>
    </source>
</evidence>
<keyword evidence="4 7" id="KW-0812">Transmembrane</keyword>
<feature type="transmembrane region" description="Helical" evidence="7">
    <location>
        <begin position="417"/>
        <end position="438"/>
    </location>
</feature>
<feature type="transmembrane region" description="Helical" evidence="7">
    <location>
        <begin position="386"/>
        <end position="405"/>
    </location>
</feature>
<evidence type="ECO:0000313" key="9">
    <source>
        <dbReference type="EMBL" id="QPC83825.1"/>
    </source>
</evidence>
<evidence type="ECO:0000256" key="2">
    <source>
        <dbReference type="ARBA" id="ARBA00022448"/>
    </source>
</evidence>
<proteinExistence type="inferred from homology"/>
<feature type="transmembrane region" description="Helical" evidence="7">
    <location>
        <begin position="183"/>
        <end position="200"/>
    </location>
</feature>
<dbReference type="KEGG" id="pmet:G4Y79_05445"/>
<feature type="transmembrane region" description="Helical" evidence="7">
    <location>
        <begin position="134"/>
        <end position="152"/>
    </location>
</feature>
<dbReference type="GO" id="GO:0055085">
    <property type="term" value="P:transmembrane transport"/>
    <property type="evidence" value="ECO:0007669"/>
    <property type="project" value="InterPro"/>
</dbReference>
<comment type="subcellular location">
    <subcellularLocation>
        <location evidence="1 7">Cell membrane</location>
        <topology evidence="1 7">Multi-pass membrane protein</topology>
    </subcellularLocation>
</comment>
<evidence type="ECO:0000256" key="4">
    <source>
        <dbReference type="ARBA" id="ARBA00022692"/>
    </source>
</evidence>
<keyword evidence="2 7" id="KW-0813">Transport</keyword>
<evidence type="ECO:0000256" key="5">
    <source>
        <dbReference type="ARBA" id="ARBA00022989"/>
    </source>
</evidence>
<accession>A0A7S8EBC6</accession>
<evidence type="ECO:0000259" key="8">
    <source>
        <dbReference type="PROSITE" id="PS50928"/>
    </source>
</evidence>
<evidence type="ECO:0000256" key="6">
    <source>
        <dbReference type="ARBA" id="ARBA00023136"/>
    </source>
</evidence>
<feature type="transmembrane region" description="Helical" evidence="7">
    <location>
        <begin position="444"/>
        <end position="465"/>
    </location>
</feature>
<evidence type="ECO:0000256" key="3">
    <source>
        <dbReference type="ARBA" id="ARBA00022475"/>
    </source>
</evidence>
<dbReference type="Proteomes" id="UP000594468">
    <property type="component" value="Chromosome"/>
</dbReference>
<feature type="transmembrane region" description="Helical" evidence="7">
    <location>
        <begin position="107"/>
        <end position="127"/>
    </location>
</feature>
<evidence type="ECO:0000256" key="1">
    <source>
        <dbReference type="ARBA" id="ARBA00004651"/>
    </source>
</evidence>
<gene>
    <name evidence="9" type="ORF">G4Y79_05445</name>
</gene>
<reference evidence="9 10" key="1">
    <citation type="submission" date="2020-02" db="EMBL/GenBank/DDBJ databases">
        <authorList>
            <person name="Zheng R.K."/>
            <person name="Sun C.M."/>
        </authorList>
    </citation>
    <scope>NUCLEOTIDE SEQUENCE [LARGE SCALE GENOMIC DNA]</scope>
    <source>
        <strain evidence="10">rifampicinis</strain>
    </source>
</reference>
<dbReference type="InterPro" id="IPR000515">
    <property type="entry name" value="MetI-like"/>
</dbReference>
<organism evidence="9 10">
    <name type="scientific">Phototrophicus methaneseepsis</name>
    <dbReference type="NCBI Taxonomy" id="2710758"/>
    <lineage>
        <taxon>Bacteria</taxon>
        <taxon>Bacillati</taxon>
        <taxon>Chloroflexota</taxon>
        <taxon>Candidatus Thermofontia</taxon>
        <taxon>Phototrophicales</taxon>
        <taxon>Phototrophicaceae</taxon>
        <taxon>Phototrophicus</taxon>
    </lineage>
</organism>
<dbReference type="PROSITE" id="PS50928">
    <property type="entry name" value="ABC_TM1"/>
    <property type="match status" value="1"/>
</dbReference>
<dbReference type="InterPro" id="IPR035906">
    <property type="entry name" value="MetI-like_sf"/>
</dbReference>
<keyword evidence="3" id="KW-1003">Cell membrane</keyword>